<reference evidence="3 4" key="1">
    <citation type="journal article" date="2019" name="Sci. Rep.">
        <title>Orb-weaving spider Araneus ventricosus genome elucidates the spidroin gene catalogue.</title>
        <authorList>
            <person name="Kono N."/>
            <person name="Nakamura H."/>
            <person name="Ohtoshi R."/>
            <person name="Moran D.A.P."/>
            <person name="Shinohara A."/>
            <person name="Yoshida Y."/>
            <person name="Fujiwara M."/>
            <person name="Mori M."/>
            <person name="Tomita M."/>
            <person name="Arakawa K."/>
        </authorList>
    </citation>
    <scope>NUCLEOTIDE SEQUENCE [LARGE SCALE GENOMIC DNA]</scope>
</reference>
<accession>A0A4Y2BL68</accession>
<feature type="non-terminal residue" evidence="3">
    <location>
        <position position="114"/>
    </location>
</feature>
<protein>
    <recommendedName>
        <fullName evidence="2">Peptidase S1 domain-containing protein</fullName>
    </recommendedName>
</protein>
<dbReference type="OrthoDB" id="7726766at2759"/>
<evidence type="ECO:0000256" key="1">
    <source>
        <dbReference type="ARBA" id="ARBA00023157"/>
    </source>
</evidence>
<dbReference type="EMBL" id="BGPR01160197">
    <property type="protein sequence ID" value="GBL93001.1"/>
    <property type="molecule type" value="Genomic_DNA"/>
</dbReference>
<dbReference type="PANTHER" id="PTHR24252">
    <property type="entry name" value="ACROSIN-RELATED"/>
    <property type="match status" value="1"/>
</dbReference>
<organism evidence="3 4">
    <name type="scientific">Araneus ventricosus</name>
    <name type="common">Orbweaver spider</name>
    <name type="synonym">Epeira ventricosa</name>
    <dbReference type="NCBI Taxonomy" id="182803"/>
    <lineage>
        <taxon>Eukaryota</taxon>
        <taxon>Metazoa</taxon>
        <taxon>Ecdysozoa</taxon>
        <taxon>Arthropoda</taxon>
        <taxon>Chelicerata</taxon>
        <taxon>Arachnida</taxon>
        <taxon>Araneae</taxon>
        <taxon>Araneomorphae</taxon>
        <taxon>Entelegynae</taxon>
        <taxon>Araneoidea</taxon>
        <taxon>Araneidae</taxon>
        <taxon>Araneus</taxon>
    </lineage>
</organism>
<dbReference type="InterPro" id="IPR001254">
    <property type="entry name" value="Trypsin_dom"/>
</dbReference>
<gene>
    <name evidence="3" type="ORF">AVEN_146755_1</name>
</gene>
<sequence length="114" mass="12665">MVFSEIGSSLTLLAPNYFDLLAVSGQDPVPVDILYGVIGSNNRSASGAKRITFRKITTHPQYVFDDLEDDVAILETTNPIVFSNKIQPICLAHKNSSYLVDQPVKIMGWGLYFR</sequence>
<proteinExistence type="predicted"/>
<keyword evidence="4" id="KW-1185">Reference proteome</keyword>
<dbReference type="InterPro" id="IPR043504">
    <property type="entry name" value="Peptidase_S1_PA_chymotrypsin"/>
</dbReference>
<keyword evidence="1" id="KW-1015">Disulfide bond</keyword>
<dbReference type="Proteomes" id="UP000499080">
    <property type="component" value="Unassembled WGS sequence"/>
</dbReference>
<feature type="domain" description="Peptidase S1" evidence="2">
    <location>
        <begin position="37"/>
        <end position="111"/>
    </location>
</feature>
<dbReference type="Pfam" id="PF00089">
    <property type="entry name" value="Trypsin"/>
    <property type="match status" value="1"/>
</dbReference>
<evidence type="ECO:0000313" key="3">
    <source>
        <dbReference type="EMBL" id="GBL93001.1"/>
    </source>
</evidence>
<dbReference type="InterPro" id="IPR009003">
    <property type="entry name" value="Peptidase_S1_PA"/>
</dbReference>
<dbReference type="SUPFAM" id="SSF50494">
    <property type="entry name" value="Trypsin-like serine proteases"/>
    <property type="match status" value="1"/>
</dbReference>
<evidence type="ECO:0000259" key="2">
    <source>
        <dbReference type="Pfam" id="PF00089"/>
    </source>
</evidence>
<comment type="caution">
    <text evidence="3">The sequence shown here is derived from an EMBL/GenBank/DDBJ whole genome shotgun (WGS) entry which is preliminary data.</text>
</comment>
<dbReference type="GO" id="GO:0004252">
    <property type="term" value="F:serine-type endopeptidase activity"/>
    <property type="evidence" value="ECO:0007669"/>
    <property type="project" value="InterPro"/>
</dbReference>
<dbReference type="AlphaFoldDB" id="A0A4Y2BL68"/>
<dbReference type="Gene3D" id="2.40.10.10">
    <property type="entry name" value="Trypsin-like serine proteases"/>
    <property type="match status" value="1"/>
</dbReference>
<dbReference type="PANTHER" id="PTHR24252:SF7">
    <property type="entry name" value="HYALIN"/>
    <property type="match status" value="1"/>
</dbReference>
<evidence type="ECO:0000313" key="4">
    <source>
        <dbReference type="Proteomes" id="UP000499080"/>
    </source>
</evidence>
<name>A0A4Y2BL68_ARAVE</name>
<dbReference type="GO" id="GO:0006508">
    <property type="term" value="P:proteolysis"/>
    <property type="evidence" value="ECO:0007669"/>
    <property type="project" value="InterPro"/>
</dbReference>